<dbReference type="Gene3D" id="3.10.20.810">
    <property type="entry name" value="Phosphoribosyl-AMP cyclohydrolase"/>
    <property type="match status" value="1"/>
</dbReference>
<dbReference type="HAMAP" id="MF_01024">
    <property type="entry name" value="HisD"/>
    <property type="match status" value="1"/>
</dbReference>
<dbReference type="SUPFAM" id="SSF101386">
    <property type="entry name" value="all-alpha NTP pyrophosphatases"/>
    <property type="match status" value="1"/>
</dbReference>
<evidence type="ECO:0000256" key="13">
    <source>
        <dbReference type="ARBA" id="ARBA00022840"/>
    </source>
</evidence>
<evidence type="ECO:0000256" key="1">
    <source>
        <dbReference type="ARBA" id="ARBA00000024"/>
    </source>
</evidence>
<keyword evidence="13 19" id="KW-0067">ATP-binding</keyword>
<evidence type="ECO:0000256" key="17">
    <source>
        <dbReference type="ARBA" id="ARBA00023268"/>
    </source>
</evidence>
<dbReference type="GO" id="GO:0004399">
    <property type="term" value="F:histidinol dehydrogenase activity"/>
    <property type="evidence" value="ECO:0007669"/>
    <property type="project" value="UniProtKB-UniRule"/>
</dbReference>
<keyword evidence="11 19" id="KW-0378">Hydrolase</keyword>
<dbReference type="GO" id="GO:0005524">
    <property type="term" value="F:ATP binding"/>
    <property type="evidence" value="ECO:0007669"/>
    <property type="project" value="UniProtKB-UniRule"/>
</dbReference>
<evidence type="ECO:0000256" key="7">
    <source>
        <dbReference type="ARBA" id="ARBA00008260"/>
    </source>
</evidence>
<evidence type="ECO:0000256" key="11">
    <source>
        <dbReference type="ARBA" id="ARBA00022801"/>
    </source>
</evidence>
<dbReference type="Pfam" id="PF01502">
    <property type="entry name" value="PRA-CH"/>
    <property type="match status" value="1"/>
</dbReference>
<dbReference type="PANTHER" id="PTHR21256:SF2">
    <property type="entry name" value="HISTIDINE BIOSYNTHESIS TRIFUNCTIONAL PROTEIN"/>
    <property type="match status" value="1"/>
</dbReference>
<evidence type="ECO:0000256" key="5">
    <source>
        <dbReference type="ARBA" id="ARBA00005169"/>
    </source>
</evidence>
<comment type="pathway">
    <text evidence="6">Amino-acid biosynthesis; L-histidine biosynthesis; L-histidine from 5-phospho-alpha-D-ribose 1-diphosphate: step 2/9.</text>
</comment>
<evidence type="ECO:0000313" key="22">
    <source>
        <dbReference type="EMBL" id="KAE8385999.1"/>
    </source>
</evidence>
<protein>
    <recommendedName>
        <fullName evidence="19">Histidine biosynthesis trifunctional protein</fullName>
    </recommendedName>
    <domain>
        <recommendedName>
            <fullName evidence="19">Phosphoribosyl-AMP cyclohydrolase</fullName>
            <ecNumber evidence="19">3.5.4.19</ecNumber>
        </recommendedName>
    </domain>
    <domain>
        <recommendedName>
            <fullName evidence="19">Phosphoribosyl-ATP pyrophosphohydrolase</fullName>
            <ecNumber evidence="19">3.6.1.31</ecNumber>
        </recommendedName>
    </domain>
    <domain>
        <recommendedName>
            <fullName evidence="19">Histidinol dehydrogenase</fullName>
            <shortName evidence="19">HDH</shortName>
            <ecNumber evidence="19">1.1.1.23</ecNumber>
        </recommendedName>
    </domain>
</protein>
<dbReference type="EC" id="3.5.4.19" evidence="19"/>
<dbReference type="AlphaFoldDB" id="A0A5N7BW52"/>
<dbReference type="InterPro" id="IPR008179">
    <property type="entry name" value="HisE"/>
</dbReference>
<dbReference type="UniPathway" id="UPA00031">
    <property type="reaction ID" value="UER00007"/>
</dbReference>
<dbReference type="NCBIfam" id="TIGR00069">
    <property type="entry name" value="hisD"/>
    <property type="match status" value="1"/>
</dbReference>
<evidence type="ECO:0000256" key="20">
    <source>
        <dbReference type="SAM" id="MobiDB-lite"/>
    </source>
</evidence>
<dbReference type="GO" id="GO:0004636">
    <property type="term" value="F:phosphoribosyl-ATP diphosphatase activity"/>
    <property type="evidence" value="ECO:0007669"/>
    <property type="project" value="UniProtKB-UniRule"/>
</dbReference>
<evidence type="ECO:0000256" key="8">
    <source>
        <dbReference type="ARBA" id="ARBA00022605"/>
    </source>
</evidence>
<dbReference type="NCBIfam" id="TIGR03188">
    <property type="entry name" value="histidine_hisI"/>
    <property type="match status" value="1"/>
</dbReference>
<accession>A0A5N7BW52</accession>
<sequence length="868" mass="92773">MATPFLVSYDPSSNGLSLKQIAYFGRVLIKVSSVAQAEDFLRQNFRLLDVYVDATAISATGDLVDILNAGAAKIFITLDQLTALSQEQSVPSSRLVVYTSSDSQVGSFQSWVGEDSERKDAGVSTNSSAVKALVDKLGLDPEAQNLYRTYSTAVTEDALKETLTQGAVSIVPAQALTLDRNQADGKIVASSLIAARAVVDQNNGLYATTVTDERGTCLGLVWSSDESIAEALRTGTGVYQSRKRGLWYKGQSSGDVQELIRVGFDCDSDCLVFVVNQIGRGFCHLGTARCFGPYNGLSRLQKTLQARKADAPKGSYTARLFNEPKLIQAKIMEEADELCRASTKEEIASEAADLLYFALTRCVAAGVSLEDVERNLDLKNLKVKRRKGDAKGPWAEKVGLAAPAATTAPAPVAAEKSQQSAKEEKSRIQMTRVITASTPVEKVQDYLKRPSQKSNDAIVGLVRPIIQDVRENGDAGVLKYTHKFEKATSLTSPVIHAPFPPELMQVSPEIKEAIDVSIANISKFHSAQKGSNEALKVETMPGVVCSRFSRPIERVGLYIPGGTAVLPSTAMMLGVPAMVAGCKKIIFASPPRADGRVTPEIVYVAHKVGAESIVLAGGAQAVAAMAYGTKSISKVDKILGPGNQFVTAAKMLVSNDTSAGVSIDMPAGPSEVLVIADKQANPAFVASDLLSQAEHGVDSQVILIAIDLNEQELQAIEDEVDKQARALPRMDIVKGSLEHSVTFVVRDLAEAMALSNDYAPEHLILQIENAEAAVDQVENAGSVFIGKWTPESVGDYSAGVNHSLPTYGYAKQYSGVNLGSFLKHITSSNLTADGLLGLSRTVEQLAAVEGLDAHKRAVSIRVAHMKGQ</sequence>
<evidence type="ECO:0000256" key="9">
    <source>
        <dbReference type="ARBA" id="ARBA00022723"/>
    </source>
</evidence>
<evidence type="ECO:0000256" key="14">
    <source>
        <dbReference type="ARBA" id="ARBA00023002"/>
    </source>
</evidence>
<dbReference type="Gene3D" id="1.10.287.1080">
    <property type="entry name" value="MazG-like"/>
    <property type="match status" value="1"/>
</dbReference>
<feature type="region of interest" description="Disordered" evidence="20">
    <location>
        <begin position="405"/>
        <end position="427"/>
    </location>
</feature>
<keyword evidence="12" id="KW-0862">Zinc</keyword>
<comment type="pathway">
    <text evidence="5">Amino-acid biosynthesis; L-histidine biosynthesis; L-histidine from 5-phospho-alpha-D-ribose 1-diphosphate: step 3/9.</text>
</comment>
<dbReference type="InterPro" id="IPR016298">
    <property type="entry name" value="Histidine_synth_trifunct"/>
</dbReference>
<evidence type="ECO:0000256" key="19">
    <source>
        <dbReference type="PIRNR" id="PIRNR001257"/>
    </source>
</evidence>
<gene>
    <name evidence="22" type="ORF">BDV23DRAFT_164003</name>
</gene>
<evidence type="ECO:0000256" key="16">
    <source>
        <dbReference type="ARBA" id="ARBA00023102"/>
    </source>
</evidence>
<dbReference type="Pfam" id="PF00815">
    <property type="entry name" value="Histidinol_dh"/>
    <property type="match status" value="1"/>
</dbReference>
<dbReference type="Gene3D" id="3.40.50.1980">
    <property type="entry name" value="Nitrogenase molybdenum iron protein domain"/>
    <property type="match status" value="2"/>
</dbReference>
<evidence type="ECO:0000256" key="3">
    <source>
        <dbReference type="ARBA" id="ARBA00001947"/>
    </source>
</evidence>
<dbReference type="SUPFAM" id="SSF141734">
    <property type="entry name" value="HisI-like"/>
    <property type="match status" value="1"/>
</dbReference>
<comment type="catalytic activity">
    <reaction evidence="1 19">
        <text>1-(5-phospho-beta-D-ribosyl)-5'-AMP + H2O = 1-(5-phospho-beta-D-ribosyl)-5-[(5-phospho-beta-D-ribosylamino)methylideneamino]imidazole-4-carboxamide</text>
        <dbReference type="Rhea" id="RHEA:20049"/>
        <dbReference type="ChEBI" id="CHEBI:15377"/>
        <dbReference type="ChEBI" id="CHEBI:58435"/>
        <dbReference type="ChEBI" id="CHEBI:59457"/>
        <dbReference type="EC" id="3.5.4.19"/>
    </reaction>
</comment>
<dbReference type="FunFam" id="3.40.50.1980:FF:000001">
    <property type="entry name" value="Histidinol dehydrogenase"/>
    <property type="match status" value="1"/>
</dbReference>
<dbReference type="SUPFAM" id="SSF53720">
    <property type="entry name" value="ALDH-like"/>
    <property type="match status" value="1"/>
</dbReference>
<comment type="catalytic activity">
    <reaction evidence="18 19">
        <text>L-histidinol + 2 NAD(+) + H2O = L-histidine + 2 NADH + 3 H(+)</text>
        <dbReference type="Rhea" id="RHEA:20641"/>
        <dbReference type="ChEBI" id="CHEBI:15377"/>
        <dbReference type="ChEBI" id="CHEBI:15378"/>
        <dbReference type="ChEBI" id="CHEBI:57540"/>
        <dbReference type="ChEBI" id="CHEBI:57595"/>
        <dbReference type="ChEBI" id="CHEBI:57699"/>
        <dbReference type="ChEBI" id="CHEBI:57945"/>
        <dbReference type="EC" id="1.1.1.23"/>
    </reaction>
</comment>
<evidence type="ECO:0000256" key="12">
    <source>
        <dbReference type="ARBA" id="ARBA00022833"/>
    </source>
</evidence>
<dbReference type="GO" id="GO:0051287">
    <property type="term" value="F:NAD binding"/>
    <property type="evidence" value="ECO:0007669"/>
    <property type="project" value="UniProtKB-UniRule"/>
</dbReference>
<dbReference type="GO" id="GO:0005829">
    <property type="term" value="C:cytosol"/>
    <property type="evidence" value="ECO:0007669"/>
    <property type="project" value="TreeGrafter"/>
</dbReference>
<dbReference type="EC" id="1.1.1.23" evidence="19"/>
<dbReference type="PRINTS" id="PR00083">
    <property type="entry name" value="HOLDHDRGNASE"/>
</dbReference>
<feature type="compositionally biased region" description="Low complexity" evidence="20">
    <location>
        <begin position="405"/>
        <end position="414"/>
    </location>
</feature>
<reference evidence="22" key="1">
    <citation type="submission" date="2019-04" db="EMBL/GenBank/DDBJ databases">
        <title>Friends and foes A comparative genomics studyof 23 Aspergillus species from section Flavi.</title>
        <authorList>
            <consortium name="DOE Joint Genome Institute"/>
            <person name="Kjaerbolling I."/>
            <person name="Vesth T."/>
            <person name="Frisvad J.C."/>
            <person name="Nybo J.L."/>
            <person name="Theobald S."/>
            <person name="Kildgaard S."/>
            <person name="Isbrandt T."/>
            <person name="Kuo A."/>
            <person name="Sato A."/>
            <person name="Lyhne E.K."/>
            <person name="Kogle M.E."/>
            <person name="Wiebenga A."/>
            <person name="Kun R.S."/>
            <person name="Lubbers R.J."/>
            <person name="Makela M.R."/>
            <person name="Barry K."/>
            <person name="Chovatia M."/>
            <person name="Clum A."/>
            <person name="Daum C."/>
            <person name="Haridas S."/>
            <person name="He G."/>
            <person name="LaButti K."/>
            <person name="Lipzen A."/>
            <person name="Mondo S."/>
            <person name="Riley R."/>
            <person name="Salamov A."/>
            <person name="Simmons B.A."/>
            <person name="Magnuson J.K."/>
            <person name="Henrissat B."/>
            <person name="Mortensen U.H."/>
            <person name="Larsen T.O."/>
            <person name="Devries R.P."/>
            <person name="Grigoriev I.V."/>
            <person name="Machida M."/>
            <person name="Baker S.E."/>
            <person name="Andersen M.R."/>
        </authorList>
    </citation>
    <scope>NUCLEOTIDE SEQUENCE [LARGE SCALE GENOMIC DNA]</scope>
    <source>
        <strain evidence="22">IBT 14317</strain>
    </source>
</reference>
<dbReference type="FunFam" id="3.10.20.810:FF:000002">
    <property type="entry name" value="Histidine biosynthesis trifunctional protein"/>
    <property type="match status" value="1"/>
</dbReference>
<dbReference type="FunFam" id="1.20.5.1300:FF:000001">
    <property type="entry name" value="Histidine biosynthesis trifunctional protein"/>
    <property type="match status" value="1"/>
</dbReference>
<comment type="similarity">
    <text evidence="7 19">In the C-terminal section; belongs to the histidinol dehydrogenase family.</text>
</comment>
<dbReference type="GO" id="GO:0046872">
    <property type="term" value="F:metal ion binding"/>
    <property type="evidence" value="ECO:0007669"/>
    <property type="project" value="UniProtKB-KW"/>
</dbReference>
<dbReference type="PIRSF" id="PIRSF001257">
    <property type="entry name" value="His_trifunctional"/>
    <property type="match status" value="1"/>
</dbReference>
<dbReference type="PROSITE" id="PS00611">
    <property type="entry name" value="HISOL_DEHYDROGENASE"/>
    <property type="match status" value="1"/>
</dbReference>
<dbReference type="EC" id="3.6.1.31" evidence="19"/>
<keyword evidence="16 19" id="KW-0368">Histidine biosynthesis</keyword>
<dbReference type="Gene3D" id="1.20.5.1300">
    <property type="match status" value="1"/>
</dbReference>
<keyword evidence="8 19" id="KW-0028">Amino-acid biosynthesis</keyword>
<organism evidence="22">
    <name type="scientific">Petromyces alliaceus</name>
    <name type="common">Aspergillus alliaceus</name>
    <dbReference type="NCBI Taxonomy" id="209559"/>
    <lineage>
        <taxon>Eukaryota</taxon>
        <taxon>Fungi</taxon>
        <taxon>Dikarya</taxon>
        <taxon>Ascomycota</taxon>
        <taxon>Pezizomycotina</taxon>
        <taxon>Eurotiomycetes</taxon>
        <taxon>Eurotiomycetidae</taxon>
        <taxon>Eurotiales</taxon>
        <taxon>Aspergillaceae</taxon>
        <taxon>Aspergillus</taxon>
        <taxon>Aspergillus subgen. Circumdati</taxon>
    </lineage>
</organism>
<keyword evidence="15 19" id="KW-0520">NAD</keyword>
<dbReference type="GO" id="GO:0004635">
    <property type="term" value="F:phosphoribosyl-AMP cyclohydrolase activity"/>
    <property type="evidence" value="ECO:0007669"/>
    <property type="project" value="UniProtKB-UniRule"/>
</dbReference>
<dbReference type="Proteomes" id="UP000326877">
    <property type="component" value="Unassembled WGS sequence"/>
</dbReference>
<comment type="catalytic activity">
    <reaction evidence="2 19">
        <text>1-(5-phospho-beta-D-ribosyl)-ATP + H2O = 1-(5-phospho-beta-D-ribosyl)-5'-AMP + diphosphate + H(+)</text>
        <dbReference type="Rhea" id="RHEA:22828"/>
        <dbReference type="ChEBI" id="CHEBI:15377"/>
        <dbReference type="ChEBI" id="CHEBI:15378"/>
        <dbReference type="ChEBI" id="CHEBI:33019"/>
        <dbReference type="ChEBI" id="CHEBI:59457"/>
        <dbReference type="ChEBI" id="CHEBI:73183"/>
        <dbReference type="EC" id="3.6.1.31"/>
    </reaction>
</comment>
<evidence type="ECO:0000256" key="4">
    <source>
        <dbReference type="ARBA" id="ARBA00004940"/>
    </source>
</evidence>
<name>A0A5N7BW52_PETAA</name>
<dbReference type="InterPro" id="IPR001692">
    <property type="entry name" value="Histidinol_DH_CS"/>
</dbReference>
<proteinExistence type="inferred from homology"/>
<keyword evidence="17" id="KW-0511">Multifunctional enzyme</keyword>
<dbReference type="InterPro" id="IPR016161">
    <property type="entry name" value="Ald_DH/histidinol_DH"/>
</dbReference>
<dbReference type="Pfam" id="PF01503">
    <property type="entry name" value="PRA-PH"/>
    <property type="match status" value="1"/>
</dbReference>
<evidence type="ECO:0000256" key="10">
    <source>
        <dbReference type="ARBA" id="ARBA00022741"/>
    </source>
</evidence>
<evidence type="ECO:0000256" key="15">
    <source>
        <dbReference type="ARBA" id="ARBA00023027"/>
    </source>
</evidence>
<dbReference type="InterPro" id="IPR021130">
    <property type="entry name" value="PRib-ATP_PPHydrolase-like"/>
</dbReference>
<dbReference type="FunFam" id="1.10.287.1080:FF:000002">
    <property type="entry name" value="Histidine biosynthesis bifunctional protein HisIE"/>
    <property type="match status" value="1"/>
</dbReference>
<comment type="pathway">
    <text evidence="4">Amino-acid biosynthesis; L-histidine biosynthesis; L-histidine from 5-phospho-alpha-D-ribose 1-diphosphate: step 9/9.</text>
</comment>
<keyword evidence="9" id="KW-0479">Metal-binding</keyword>
<keyword evidence="14 19" id="KW-0560">Oxidoreductase</keyword>
<dbReference type="OrthoDB" id="1703565at2759"/>
<feature type="domain" description="Phosphoribosyl-AMP cyclohydrolase" evidence="21">
    <location>
        <begin position="220"/>
        <end position="291"/>
    </location>
</feature>
<dbReference type="InterPro" id="IPR038019">
    <property type="entry name" value="PRib_AMP_CycHydrolase_sf"/>
</dbReference>
<dbReference type="PANTHER" id="PTHR21256">
    <property type="entry name" value="HISTIDINOL DEHYDROGENASE HDH"/>
    <property type="match status" value="1"/>
</dbReference>
<dbReference type="CDD" id="cd06572">
    <property type="entry name" value="Histidinol_dh"/>
    <property type="match status" value="1"/>
</dbReference>
<dbReference type="InterPro" id="IPR002496">
    <property type="entry name" value="PRib_AMP_CycHydrolase_dom"/>
</dbReference>
<comment type="cofactor">
    <cofactor evidence="3">
        <name>Zn(2+)</name>
        <dbReference type="ChEBI" id="CHEBI:29105"/>
    </cofactor>
</comment>
<evidence type="ECO:0000256" key="2">
    <source>
        <dbReference type="ARBA" id="ARBA00001460"/>
    </source>
</evidence>
<dbReference type="CDD" id="cd11546">
    <property type="entry name" value="NTP-PPase_His4"/>
    <property type="match status" value="1"/>
</dbReference>
<evidence type="ECO:0000256" key="18">
    <source>
        <dbReference type="ARBA" id="ARBA00049489"/>
    </source>
</evidence>
<dbReference type="FunFam" id="3.40.50.1980:FF:000050">
    <property type="entry name" value="Histidine biosynthesis trifunctional protein"/>
    <property type="match status" value="1"/>
</dbReference>
<evidence type="ECO:0000256" key="6">
    <source>
        <dbReference type="ARBA" id="ARBA00005204"/>
    </source>
</evidence>
<dbReference type="EMBL" id="ML735321">
    <property type="protein sequence ID" value="KAE8385999.1"/>
    <property type="molecule type" value="Genomic_DNA"/>
</dbReference>
<dbReference type="InterPro" id="IPR012131">
    <property type="entry name" value="Hstdl_DH"/>
</dbReference>
<keyword evidence="10 19" id="KW-0547">Nucleotide-binding</keyword>
<evidence type="ECO:0000259" key="21">
    <source>
        <dbReference type="Pfam" id="PF01502"/>
    </source>
</evidence>
<dbReference type="GO" id="GO:0000105">
    <property type="term" value="P:L-histidine biosynthetic process"/>
    <property type="evidence" value="ECO:0007669"/>
    <property type="project" value="UniProtKB-UniRule"/>
</dbReference>